<protein>
    <recommendedName>
        <fullName evidence="4">Fungal-type protein kinase domain-containing protein</fullName>
    </recommendedName>
</protein>
<sequence>MASSLDPNADDAISKKQSNSKSHSSGNENQSSVRSLWDYPGRSTSNRGGLVVAHRQLRSVLFHPLGLPLLFAFLEKETEDMKYLPQTRTRFKQDQVDILDGLFQRAVEDAKDSINNDGDNNEVKDKALAGCLTQLIEEQRQLLSYGALSEVSIKDETNNTTGFLDMILTPAEKKVQASDTTPLAVLEFGWNGDDWWKSFQRGTRYLEQMMRRQKCNCLNFDKPILLVIVTVDEKRDVLSDSIFRIGVFLCEHRRLCLLWHSQTSSLSNASMLFGKFLRVTVDFASWRDGSHQSESGYEYLSHNCCKVTTRDNDGEDKTVVLRCYDNRTWKTDRNPEVYLSRVVGDVEVVFGDTNFGNHHVDATEPPNQFEELWIRSSQDLLVIAVPYRHGRHYAKSPAEFLPIVDQLQALHRAGFVHGDIRGYNTVFKDDKEGWLIDFDFGGKSGEQRYPKGYRNALDDGNRIGEEGETIKKYHDWFALGKLMFSIHYIPLNTEYSEKQWIFVMPNLCTDNNIDALKVFLQQFCNRQTELVLHPPFGAAVKKSAKSAQMTEKGTTVSSLQ</sequence>
<accession>A0A9K3KCC2</accession>
<feature type="region of interest" description="Disordered" evidence="1">
    <location>
        <begin position="1"/>
        <end position="40"/>
    </location>
</feature>
<dbReference type="AlphaFoldDB" id="A0A9K3KCC2"/>
<proteinExistence type="predicted"/>
<comment type="caution">
    <text evidence="2">The sequence shown here is derived from an EMBL/GenBank/DDBJ whole genome shotgun (WGS) entry which is preliminary data.</text>
</comment>
<feature type="compositionally biased region" description="Low complexity" evidence="1">
    <location>
        <begin position="15"/>
        <end position="25"/>
    </location>
</feature>
<dbReference type="EMBL" id="JAGRRH010000026">
    <property type="protein sequence ID" value="KAG7341117.1"/>
    <property type="molecule type" value="Genomic_DNA"/>
</dbReference>
<dbReference type="OrthoDB" id="4062651at2759"/>
<reference evidence="2" key="1">
    <citation type="journal article" date="2021" name="Sci. Rep.">
        <title>Diploid genomic architecture of Nitzschia inconspicua, an elite biomass production diatom.</title>
        <authorList>
            <person name="Oliver A."/>
            <person name="Podell S."/>
            <person name="Pinowska A."/>
            <person name="Traller J.C."/>
            <person name="Smith S.R."/>
            <person name="McClure R."/>
            <person name="Beliaev A."/>
            <person name="Bohutskyi P."/>
            <person name="Hill E.A."/>
            <person name="Rabines A."/>
            <person name="Zheng H."/>
            <person name="Allen L.Z."/>
            <person name="Kuo A."/>
            <person name="Grigoriev I.V."/>
            <person name="Allen A.E."/>
            <person name="Hazlebeck D."/>
            <person name="Allen E.E."/>
        </authorList>
    </citation>
    <scope>NUCLEOTIDE SEQUENCE</scope>
    <source>
        <strain evidence="2">Hildebrandi</strain>
    </source>
</reference>
<keyword evidence="3" id="KW-1185">Reference proteome</keyword>
<evidence type="ECO:0000256" key="1">
    <source>
        <dbReference type="SAM" id="MobiDB-lite"/>
    </source>
</evidence>
<gene>
    <name evidence="2" type="ORF">IV203_023068</name>
</gene>
<evidence type="ECO:0000313" key="2">
    <source>
        <dbReference type="EMBL" id="KAG7341117.1"/>
    </source>
</evidence>
<evidence type="ECO:0008006" key="4">
    <source>
        <dbReference type="Google" id="ProtNLM"/>
    </source>
</evidence>
<name>A0A9K3KCC2_9STRA</name>
<dbReference type="Proteomes" id="UP000693970">
    <property type="component" value="Unassembled WGS sequence"/>
</dbReference>
<evidence type="ECO:0000313" key="3">
    <source>
        <dbReference type="Proteomes" id="UP000693970"/>
    </source>
</evidence>
<reference evidence="2" key="2">
    <citation type="submission" date="2021-04" db="EMBL/GenBank/DDBJ databases">
        <authorList>
            <person name="Podell S."/>
        </authorList>
    </citation>
    <scope>NUCLEOTIDE SEQUENCE</scope>
    <source>
        <strain evidence="2">Hildebrandi</strain>
    </source>
</reference>
<organism evidence="2 3">
    <name type="scientific">Nitzschia inconspicua</name>
    <dbReference type="NCBI Taxonomy" id="303405"/>
    <lineage>
        <taxon>Eukaryota</taxon>
        <taxon>Sar</taxon>
        <taxon>Stramenopiles</taxon>
        <taxon>Ochrophyta</taxon>
        <taxon>Bacillariophyta</taxon>
        <taxon>Bacillariophyceae</taxon>
        <taxon>Bacillariophycidae</taxon>
        <taxon>Bacillariales</taxon>
        <taxon>Bacillariaceae</taxon>
        <taxon>Nitzschia</taxon>
    </lineage>
</organism>